<accession>A0A2K9NME0</accession>
<gene>
    <name evidence="1" type="ORF">C0V70_00860</name>
</gene>
<dbReference type="Proteomes" id="UP000235584">
    <property type="component" value="Chromosome"/>
</dbReference>
<dbReference type="AlphaFoldDB" id="A0A2K9NME0"/>
<dbReference type="RefSeq" id="WP_102241975.1">
    <property type="nucleotide sequence ID" value="NZ_CP025704.1"/>
</dbReference>
<sequence length="73" mass="8118">MLKAVLLATLVLGSTLTFANEADVTDVAFEAAETLAVDCPANYESQPYYVWSKELRKFVFAGYKCVKVIDHKN</sequence>
<proteinExistence type="predicted"/>
<reference evidence="1 2" key="1">
    <citation type="submission" date="2018-01" db="EMBL/GenBank/DDBJ databases">
        <title>Complete genome sequence of Bacteriovorax stolpii DSM12778.</title>
        <authorList>
            <person name="Tang B."/>
            <person name="Chang J."/>
        </authorList>
    </citation>
    <scope>NUCLEOTIDE SEQUENCE [LARGE SCALE GENOMIC DNA]</scope>
    <source>
        <strain evidence="1 2">DSM 12778</strain>
    </source>
</reference>
<organism evidence="1 2">
    <name type="scientific">Bacteriovorax stolpii</name>
    <name type="common">Bdellovibrio stolpii</name>
    <dbReference type="NCBI Taxonomy" id="960"/>
    <lineage>
        <taxon>Bacteria</taxon>
        <taxon>Pseudomonadati</taxon>
        <taxon>Bdellovibrionota</taxon>
        <taxon>Bacteriovoracia</taxon>
        <taxon>Bacteriovoracales</taxon>
        <taxon>Bacteriovoracaceae</taxon>
        <taxon>Bacteriovorax</taxon>
    </lineage>
</organism>
<protein>
    <submittedName>
        <fullName evidence="1">Uncharacterized protein</fullName>
    </submittedName>
</protein>
<evidence type="ECO:0000313" key="1">
    <source>
        <dbReference type="EMBL" id="AUN96680.1"/>
    </source>
</evidence>
<dbReference type="KEGG" id="bsto:C0V70_00860"/>
<evidence type="ECO:0000313" key="2">
    <source>
        <dbReference type="Proteomes" id="UP000235584"/>
    </source>
</evidence>
<name>A0A2K9NME0_BACTC</name>
<dbReference type="EMBL" id="CP025704">
    <property type="protein sequence ID" value="AUN96680.1"/>
    <property type="molecule type" value="Genomic_DNA"/>
</dbReference>
<keyword evidence="2" id="KW-1185">Reference proteome</keyword>